<dbReference type="PANTHER" id="PTHR37799:SF1">
    <property type="entry name" value="SMALL RIBOSOMAL SUBUNIT PROTEIN MS23"/>
    <property type="match status" value="1"/>
</dbReference>
<dbReference type="PANTHER" id="PTHR37799">
    <property type="entry name" value="37S RIBOSOMAL PROTEIN S25, MITOCHONDRIAL"/>
    <property type="match status" value="1"/>
</dbReference>
<evidence type="ECO:0000256" key="6">
    <source>
        <dbReference type="PIRNR" id="PIRNR029764"/>
    </source>
</evidence>
<keyword evidence="4 6" id="KW-0496">Mitochondrion</keyword>
<evidence type="ECO:0000256" key="2">
    <source>
        <dbReference type="ARBA" id="ARBA00009864"/>
    </source>
</evidence>
<dbReference type="InterPro" id="IPR059242">
    <property type="entry name" value="mS23_dom"/>
</dbReference>
<comment type="subcellular location">
    <subcellularLocation>
        <location evidence="1 6">Mitochondrion</location>
    </subcellularLocation>
</comment>
<accession>A0ABR3GL96</accession>
<keyword evidence="5 6" id="KW-0687">Ribonucleoprotein</keyword>
<keyword evidence="3 6" id="KW-0689">Ribosomal protein</keyword>
<dbReference type="PIRSF" id="PIRSF029764">
    <property type="entry name" value="RSM25"/>
    <property type="match status" value="1"/>
</dbReference>
<dbReference type="CDD" id="cd23701">
    <property type="entry name" value="At1g26750"/>
    <property type="match status" value="1"/>
</dbReference>
<evidence type="ECO:0000256" key="1">
    <source>
        <dbReference type="ARBA" id="ARBA00004173"/>
    </source>
</evidence>
<dbReference type="EMBL" id="JBBBZM010000045">
    <property type="protein sequence ID" value="KAL0636697.1"/>
    <property type="molecule type" value="Genomic_DNA"/>
</dbReference>
<organism evidence="7 8">
    <name type="scientific">Discina gigas</name>
    <dbReference type="NCBI Taxonomy" id="1032678"/>
    <lineage>
        <taxon>Eukaryota</taxon>
        <taxon>Fungi</taxon>
        <taxon>Dikarya</taxon>
        <taxon>Ascomycota</taxon>
        <taxon>Pezizomycotina</taxon>
        <taxon>Pezizomycetes</taxon>
        <taxon>Pezizales</taxon>
        <taxon>Discinaceae</taxon>
        <taxon>Discina</taxon>
    </lineage>
</organism>
<reference evidence="7 8" key="1">
    <citation type="submission" date="2024-02" db="EMBL/GenBank/DDBJ databases">
        <title>Discinaceae phylogenomics.</title>
        <authorList>
            <person name="Dirks A.C."/>
            <person name="James T.Y."/>
        </authorList>
    </citation>
    <scope>NUCLEOTIDE SEQUENCE [LARGE SCALE GENOMIC DNA]</scope>
    <source>
        <strain evidence="7 8">ACD0624</strain>
    </source>
</reference>
<dbReference type="InterPro" id="IPR016939">
    <property type="entry name" value="Ribosomal_mS23_fun"/>
</dbReference>
<evidence type="ECO:0000256" key="5">
    <source>
        <dbReference type="ARBA" id="ARBA00023274"/>
    </source>
</evidence>
<sequence>MNAFRRLRAVRVHQVASRQLEAGRLQTEPAWYRVVAAIPPTTSLVRTLPVQQKDHKPWTKTHRPRNLFMPQKIVYPEDRLRAQFYKDHPWELARPRILVENDGADSKAWDWSTMRQRGKGLDGESVVQRQMWLMEDNPDLTEQAAYDLARKEFYNLRMHEDVERRVAAEEALMVGSRFGKSYLELGVEMEDKALEAWRDSATADILRRRQRSAFAVSEFVDEAEAEEQAAVDETAVVAPESVVPV</sequence>
<dbReference type="Pfam" id="PF13741">
    <property type="entry name" value="MRP-S25"/>
    <property type="match status" value="1"/>
</dbReference>
<comment type="subunit">
    <text evidence="6">Component of the mitochondrial small ribosomal subunit.</text>
</comment>
<evidence type="ECO:0000313" key="8">
    <source>
        <dbReference type="Proteomes" id="UP001447188"/>
    </source>
</evidence>
<evidence type="ECO:0000256" key="4">
    <source>
        <dbReference type="ARBA" id="ARBA00023128"/>
    </source>
</evidence>
<proteinExistence type="inferred from homology"/>
<evidence type="ECO:0000256" key="3">
    <source>
        <dbReference type="ARBA" id="ARBA00022980"/>
    </source>
</evidence>
<name>A0ABR3GL96_9PEZI</name>
<keyword evidence="8" id="KW-1185">Reference proteome</keyword>
<comment type="caution">
    <text evidence="7">The sequence shown here is derived from an EMBL/GenBank/DDBJ whole genome shotgun (WGS) entry which is preliminary data.</text>
</comment>
<comment type="similarity">
    <text evidence="2">Belongs to the mitochondrion-specific ribosomal protein mS23 family.</text>
</comment>
<evidence type="ECO:0000313" key="7">
    <source>
        <dbReference type="EMBL" id="KAL0636697.1"/>
    </source>
</evidence>
<protein>
    <recommendedName>
        <fullName evidence="6">37S ribosomal protein S25, mitochondrial</fullName>
    </recommendedName>
</protein>
<gene>
    <name evidence="7" type="primary">RSM25</name>
    <name evidence="7" type="ORF">Q9L58_004305</name>
</gene>
<dbReference type="Proteomes" id="UP001447188">
    <property type="component" value="Unassembled WGS sequence"/>
</dbReference>